<keyword evidence="1" id="KW-0472">Membrane</keyword>
<protein>
    <submittedName>
        <fullName evidence="2">Uncharacterized protein</fullName>
    </submittedName>
</protein>
<evidence type="ECO:0000313" key="3">
    <source>
        <dbReference type="Proteomes" id="UP000184287"/>
    </source>
</evidence>
<organism evidence="2 3">
    <name type="scientific">Pedobacter caeni</name>
    <dbReference type="NCBI Taxonomy" id="288992"/>
    <lineage>
        <taxon>Bacteria</taxon>
        <taxon>Pseudomonadati</taxon>
        <taxon>Bacteroidota</taxon>
        <taxon>Sphingobacteriia</taxon>
        <taxon>Sphingobacteriales</taxon>
        <taxon>Sphingobacteriaceae</taxon>
        <taxon>Pedobacter</taxon>
    </lineage>
</organism>
<name>A0A1M5DTJ6_9SPHI</name>
<keyword evidence="3" id="KW-1185">Reference proteome</keyword>
<gene>
    <name evidence="2" type="ORF">SAMN04488522_103380</name>
</gene>
<feature type="transmembrane region" description="Helical" evidence="1">
    <location>
        <begin position="55"/>
        <end position="82"/>
    </location>
</feature>
<dbReference type="Proteomes" id="UP000184287">
    <property type="component" value="Unassembled WGS sequence"/>
</dbReference>
<feature type="transmembrane region" description="Helical" evidence="1">
    <location>
        <begin position="124"/>
        <end position="144"/>
    </location>
</feature>
<keyword evidence="1" id="KW-0812">Transmembrane</keyword>
<evidence type="ECO:0000256" key="1">
    <source>
        <dbReference type="SAM" id="Phobius"/>
    </source>
</evidence>
<reference evidence="3" key="1">
    <citation type="submission" date="2016-11" db="EMBL/GenBank/DDBJ databases">
        <authorList>
            <person name="Varghese N."/>
            <person name="Submissions S."/>
        </authorList>
    </citation>
    <scope>NUCLEOTIDE SEQUENCE [LARGE SCALE GENOMIC DNA]</scope>
    <source>
        <strain evidence="3">DSM 16990</strain>
    </source>
</reference>
<dbReference type="EMBL" id="FQUQ01000003">
    <property type="protein sequence ID" value="SHF70279.1"/>
    <property type="molecule type" value="Genomic_DNA"/>
</dbReference>
<dbReference type="STRING" id="288992.SAMN04488522_103380"/>
<proteinExistence type="predicted"/>
<keyword evidence="1" id="KW-1133">Transmembrane helix</keyword>
<sequence length="209" mass="23848">MFHLILFRMKSVEKIQNLLPLGYLLLVVLGIIKESVFFLQMGINILKYSSIMDVLISPIATLTSNPILLGGTVLMFIFHFYLPKMLYKRRHKKWVEEAFELRETEEELSDKELKNHFLMGSVKILSFALLALFLGIGLGEGIGVSKKIKNNELSYNYKLNYNTGESEEIAVIGSNSVYYFYLSKGNPSVKIAPVNSIKSIEITKNKMLR</sequence>
<accession>A0A1M5DTJ6</accession>
<feature type="transmembrane region" description="Helical" evidence="1">
    <location>
        <begin position="21"/>
        <end position="43"/>
    </location>
</feature>
<dbReference type="AlphaFoldDB" id="A0A1M5DTJ6"/>
<evidence type="ECO:0000313" key="2">
    <source>
        <dbReference type="EMBL" id="SHF70279.1"/>
    </source>
</evidence>